<evidence type="ECO:0000256" key="5">
    <source>
        <dbReference type="ARBA" id="ARBA00023077"/>
    </source>
</evidence>
<keyword evidence="10" id="KW-0732">Signal</keyword>
<comment type="subcellular location">
    <subcellularLocation>
        <location evidence="1 8">Cell outer membrane</location>
        <topology evidence="1 8">Multi-pass membrane protein</topology>
    </subcellularLocation>
</comment>
<evidence type="ECO:0000313" key="15">
    <source>
        <dbReference type="Proteomes" id="UP000557688"/>
    </source>
</evidence>
<dbReference type="PANTHER" id="PTHR47234">
    <property type="match status" value="1"/>
</dbReference>
<reference evidence="14 16" key="1">
    <citation type="submission" date="2020-06" db="EMBL/GenBank/DDBJ databases">
        <title>Description of novel acetic acid bacteria.</title>
        <authorList>
            <person name="Sombolestani A."/>
        </authorList>
    </citation>
    <scope>NUCLEOTIDE SEQUENCE [LARGE SCALE GENOMIC DNA]</scope>
    <source>
        <strain evidence="14 16">LMG 26838</strain>
    </source>
</reference>
<keyword evidence="2 8" id="KW-0813">Transport</keyword>
<dbReference type="RefSeq" id="WP_176622554.1">
    <property type="nucleotide sequence ID" value="NZ_JABXXQ010000056.1"/>
</dbReference>
<dbReference type="InterPro" id="IPR036942">
    <property type="entry name" value="Beta-barrel_TonB_sf"/>
</dbReference>
<evidence type="ECO:0000259" key="12">
    <source>
        <dbReference type="Pfam" id="PF07715"/>
    </source>
</evidence>
<dbReference type="PROSITE" id="PS52016">
    <property type="entry name" value="TONB_DEPENDENT_REC_3"/>
    <property type="match status" value="1"/>
</dbReference>
<keyword evidence="4 8" id="KW-0812">Transmembrane</keyword>
<evidence type="ECO:0000256" key="6">
    <source>
        <dbReference type="ARBA" id="ARBA00023136"/>
    </source>
</evidence>
<feature type="signal peptide" evidence="10">
    <location>
        <begin position="1"/>
        <end position="19"/>
    </location>
</feature>
<keyword evidence="5 9" id="KW-0798">TonB box</keyword>
<dbReference type="AlphaFoldDB" id="A0A850NRU8"/>
<evidence type="ECO:0000256" key="3">
    <source>
        <dbReference type="ARBA" id="ARBA00022452"/>
    </source>
</evidence>
<evidence type="ECO:0000256" key="7">
    <source>
        <dbReference type="ARBA" id="ARBA00023237"/>
    </source>
</evidence>
<reference evidence="13 15" key="2">
    <citation type="submission" date="2020-08" db="EMBL/GenBank/DDBJ databases">
        <title>Genomic Encyclopedia of Type Strains, Phase III (KMG-III): the genomes of soil and plant-associated and newly described type strains.</title>
        <authorList>
            <person name="Whitman W."/>
        </authorList>
    </citation>
    <scope>NUCLEOTIDE SEQUENCE [LARGE SCALE GENOMIC DNA]</scope>
    <source>
        <strain evidence="13 15">CECT 8088</strain>
    </source>
</reference>
<dbReference type="Proteomes" id="UP000565205">
    <property type="component" value="Unassembled WGS sequence"/>
</dbReference>
<accession>A0A850NRU8</accession>
<keyword evidence="6 8" id="KW-0472">Membrane</keyword>
<comment type="similarity">
    <text evidence="8 9">Belongs to the TonB-dependent receptor family.</text>
</comment>
<dbReference type="SUPFAM" id="SSF56935">
    <property type="entry name" value="Porins"/>
    <property type="match status" value="1"/>
</dbReference>
<feature type="domain" description="TonB-dependent receptor plug" evidence="12">
    <location>
        <begin position="101"/>
        <end position="219"/>
    </location>
</feature>
<evidence type="ECO:0000259" key="11">
    <source>
        <dbReference type="Pfam" id="PF00593"/>
    </source>
</evidence>
<dbReference type="Gene3D" id="2.40.170.20">
    <property type="entry name" value="TonB-dependent receptor, beta-barrel domain"/>
    <property type="match status" value="1"/>
</dbReference>
<comment type="caution">
    <text evidence="14">The sequence shown here is derived from an EMBL/GenBank/DDBJ whole genome shotgun (WGS) entry which is preliminary data.</text>
</comment>
<gene>
    <name evidence="13" type="ORF">FHR90_000759</name>
    <name evidence="14" type="ORF">HUK83_04860</name>
</gene>
<proteinExistence type="inferred from homology"/>
<dbReference type="Gene3D" id="2.170.130.10">
    <property type="entry name" value="TonB-dependent receptor, plug domain"/>
    <property type="match status" value="1"/>
</dbReference>
<evidence type="ECO:0000256" key="8">
    <source>
        <dbReference type="PROSITE-ProRule" id="PRU01360"/>
    </source>
</evidence>
<evidence type="ECO:0000256" key="4">
    <source>
        <dbReference type="ARBA" id="ARBA00022692"/>
    </source>
</evidence>
<dbReference type="EMBL" id="JACHXV010000002">
    <property type="protein sequence ID" value="MBB3172945.1"/>
    <property type="molecule type" value="Genomic_DNA"/>
</dbReference>
<name>A0A850NRU8_9PROT</name>
<dbReference type="Pfam" id="PF07715">
    <property type="entry name" value="Plug"/>
    <property type="match status" value="1"/>
</dbReference>
<feature type="chain" id="PRO_5036418684" evidence="10">
    <location>
        <begin position="20"/>
        <end position="1005"/>
    </location>
</feature>
<organism evidence="14 16">
    <name type="scientific">Endobacter medicaginis</name>
    <dbReference type="NCBI Taxonomy" id="1181271"/>
    <lineage>
        <taxon>Bacteria</taxon>
        <taxon>Pseudomonadati</taxon>
        <taxon>Pseudomonadota</taxon>
        <taxon>Alphaproteobacteria</taxon>
        <taxon>Acetobacterales</taxon>
        <taxon>Acetobacteraceae</taxon>
        <taxon>Endobacter</taxon>
    </lineage>
</organism>
<dbReference type="InterPro" id="IPR037066">
    <property type="entry name" value="Plug_dom_sf"/>
</dbReference>
<keyword evidence="7 8" id="KW-0998">Cell outer membrane</keyword>
<keyword evidence="3 8" id="KW-1134">Transmembrane beta strand</keyword>
<evidence type="ECO:0000256" key="2">
    <source>
        <dbReference type="ARBA" id="ARBA00022448"/>
    </source>
</evidence>
<dbReference type="Pfam" id="PF00593">
    <property type="entry name" value="TonB_dep_Rec_b-barrel"/>
    <property type="match status" value="1"/>
</dbReference>
<evidence type="ECO:0000256" key="9">
    <source>
        <dbReference type="RuleBase" id="RU003357"/>
    </source>
</evidence>
<keyword evidence="14" id="KW-0675">Receptor</keyword>
<keyword evidence="15" id="KW-1185">Reference proteome</keyword>
<dbReference type="InterPro" id="IPR000531">
    <property type="entry name" value="Beta-barrel_TonB"/>
</dbReference>
<dbReference type="InterPro" id="IPR039426">
    <property type="entry name" value="TonB-dep_rcpt-like"/>
</dbReference>
<evidence type="ECO:0000256" key="1">
    <source>
        <dbReference type="ARBA" id="ARBA00004571"/>
    </source>
</evidence>
<feature type="domain" description="TonB-dependent receptor-like beta-barrel" evidence="11">
    <location>
        <begin position="444"/>
        <end position="966"/>
    </location>
</feature>
<evidence type="ECO:0000313" key="14">
    <source>
        <dbReference type="EMBL" id="NVN29668.1"/>
    </source>
</evidence>
<dbReference type="PANTHER" id="PTHR47234:SF2">
    <property type="entry name" value="TONB-DEPENDENT RECEPTOR"/>
    <property type="match status" value="1"/>
</dbReference>
<evidence type="ECO:0000313" key="13">
    <source>
        <dbReference type="EMBL" id="MBB3172945.1"/>
    </source>
</evidence>
<dbReference type="EMBL" id="JABXXQ010000056">
    <property type="protein sequence ID" value="NVN29668.1"/>
    <property type="molecule type" value="Genomic_DNA"/>
</dbReference>
<dbReference type="InterPro" id="IPR012910">
    <property type="entry name" value="Plug_dom"/>
</dbReference>
<evidence type="ECO:0000313" key="16">
    <source>
        <dbReference type="Proteomes" id="UP000565205"/>
    </source>
</evidence>
<sequence>MTTAVAAGCLTFFATTVDAATCAPGKVHDKHGHCVVPAHAKKKAATSKSVPYTATSTGAVAPAAVSEPAYTGAPTRSTRTVAGGTEDVVVTGSILRNPNLTSASPITRLTAKELQRRGIVTVAAALQQLSANNAGNLPASFSANGAFANGASAPSLRGLTVDSTLVLIDGQRSAYYPLADDGERNFVDINSIPMSTVQTIDVEKDGASATYGADAVAGVVNIIMRKEIKGFEGGAEGGVSQRGDSGHQRLYATYGIGDLNRDGYNFYINGEYQQDDMLYNRQRGYPYNSSDLTGIGGSDGSYGATAVGATTTAVVRPATVTSAGVLPGLAGTFSNKGNYQPISSTLGCDGLAPVATSTGTICKQNYVSDFRVITPDDRRISGYAHFTGNLSQYVQFTSNFLYSQNDVYYTGTPQSIRTASANSNISTANIYLPVRLTNGQLNPNNPFASQGYVARIYYRFGDIPRSTEDFSQVYRGSAAVNGYYPSNWGGDWKYGLSFIGMSSDLTRTEKGVLSYQGILDAVADGSYNFVDPSQNSAAERAKLGHVLVQNSNSQLYATDMTISKGLFRLPGGMADLGIGGQFRSESLDDPSMNPIIPGGAAAAAQQYLTINGFSAEGSRRTSAGYFEVGLPIIKQLNVDVAGRYDHYSEGFGHFSPKVGVVIKPIKEFSLRGTFSKGFRAPSFAETNSTSIGYITYTPTDPTFLAQHHNNQYTQAYSLGLNTVGNPDLKPELATNFTGGFVFQPKSWLSFTTDYYHIKKSHYITLADYSGPIAEWFASKGTLPSNVVADVPDPDYPNAFSRPGVVNVGYINAAKMVTSGLDMQLQATIPLPTKYLRDVTWVSTGEATYVFNYNVTYPGIGTQRYAGTLGPANITSASGTPRWRANWSNTFGYKKAALTVTTYYTSGYKTTAEDITGPGTADDCSQAQTGFAGDPANCHVGHFWDVDLTLSYQLTKNVQLYANMYNVGDTKPPLDTGTYGGYQYNPAWASSGIIGRMFHFGATAKF</sequence>
<dbReference type="GO" id="GO:0009279">
    <property type="term" value="C:cell outer membrane"/>
    <property type="evidence" value="ECO:0007669"/>
    <property type="project" value="UniProtKB-SubCell"/>
</dbReference>
<protein>
    <submittedName>
        <fullName evidence="13">Iron complex outermembrane receptor protein</fullName>
    </submittedName>
    <submittedName>
        <fullName evidence="14">TonB-dependent receptor</fullName>
    </submittedName>
</protein>
<dbReference type="Proteomes" id="UP000557688">
    <property type="component" value="Unassembled WGS sequence"/>
</dbReference>
<evidence type="ECO:0000256" key="10">
    <source>
        <dbReference type="SAM" id="SignalP"/>
    </source>
</evidence>